<comment type="caution">
    <text evidence="2">The sequence shown here is derived from an EMBL/GenBank/DDBJ whole genome shotgun (WGS) entry which is preliminary data.</text>
</comment>
<organism evidence="2 3">
    <name type="scientific">Nocardia gamkensis</name>
    <dbReference type="NCBI Taxonomy" id="352869"/>
    <lineage>
        <taxon>Bacteria</taxon>
        <taxon>Bacillati</taxon>
        <taxon>Actinomycetota</taxon>
        <taxon>Actinomycetes</taxon>
        <taxon>Mycobacteriales</taxon>
        <taxon>Nocardiaceae</taxon>
        <taxon>Nocardia</taxon>
    </lineage>
</organism>
<proteinExistence type="predicted"/>
<evidence type="ECO:0000256" key="1">
    <source>
        <dbReference type="SAM" id="MobiDB-lite"/>
    </source>
</evidence>
<sequence length="65" mass="7131">MTNALPQRVPFPRARAPYKGVPLPVLERYADALRQWADTPERPGGGVPTPPPPPVTLTEALSWTE</sequence>
<reference evidence="2 3" key="1">
    <citation type="submission" date="2020-04" db="EMBL/GenBank/DDBJ databases">
        <title>MicrobeNet Type strains.</title>
        <authorList>
            <person name="Nicholson A.C."/>
        </authorList>
    </citation>
    <scope>NUCLEOTIDE SEQUENCE [LARGE SCALE GENOMIC DNA]</scope>
    <source>
        <strain evidence="2 3">DSM 44956</strain>
    </source>
</reference>
<dbReference type="EMBL" id="JAAXOS010000033">
    <property type="protein sequence ID" value="NKY31393.1"/>
    <property type="molecule type" value="Genomic_DNA"/>
</dbReference>
<gene>
    <name evidence="2" type="ORF">HGB38_35175</name>
</gene>
<accession>A0A7X6LBR7</accession>
<protein>
    <submittedName>
        <fullName evidence="2">Uncharacterized protein</fullName>
    </submittedName>
</protein>
<evidence type="ECO:0000313" key="2">
    <source>
        <dbReference type="EMBL" id="NKY31393.1"/>
    </source>
</evidence>
<dbReference type="Proteomes" id="UP000540698">
    <property type="component" value="Unassembled WGS sequence"/>
</dbReference>
<keyword evidence="3" id="KW-1185">Reference proteome</keyword>
<dbReference type="RefSeq" id="WP_062977773.1">
    <property type="nucleotide sequence ID" value="NZ_JAAXOS010000033.1"/>
</dbReference>
<name>A0A7X6LBR7_9NOCA</name>
<feature type="region of interest" description="Disordered" evidence="1">
    <location>
        <begin position="35"/>
        <end position="65"/>
    </location>
</feature>
<dbReference type="AlphaFoldDB" id="A0A7X6LBR7"/>
<evidence type="ECO:0000313" key="3">
    <source>
        <dbReference type="Proteomes" id="UP000540698"/>
    </source>
</evidence>